<sequence length="151" mass="16848">MPSRISGDDWGLGAVRRDGENAASRRRPHRREGEERESLWLEATTAARKATKEEDALGDLWGLLVLGAVKRNWENAASRGGGHVTPSRKGRGGEPLLGGCHCRSATRKAAEEEMMALRENWRSFSKKKRLGWTGHIAEEKKTTRDNVVCWA</sequence>
<dbReference type="Proteomes" id="UP000504607">
    <property type="component" value="Chromosome 11"/>
</dbReference>
<feature type="region of interest" description="Disordered" evidence="1">
    <location>
        <begin position="1"/>
        <end position="38"/>
    </location>
</feature>
<evidence type="ECO:0000313" key="3">
    <source>
        <dbReference type="RefSeq" id="XP_019709275.1"/>
    </source>
</evidence>
<evidence type="ECO:0000256" key="1">
    <source>
        <dbReference type="SAM" id="MobiDB-lite"/>
    </source>
</evidence>
<reference evidence="3" key="1">
    <citation type="submission" date="2025-08" db="UniProtKB">
        <authorList>
            <consortium name="RefSeq"/>
        </authorList>
    </citation>
    <scope>IDENTIFICATION</scope>
</reference>
<dbReference type="OrthoDB" id="276388at2759"/>
<name>A0A6J0PP75_ELAGV</name>
<feature type="region of interest" description="Disordered" evidence="1">
    <location>
        <begin position="76"/>
        <end position="96"/>
    </location>
</feature>
<proteinExistence type="predicted"/>
<gene>
    <name evidence="3" type="primary">LOC109506418</name>
</gene>
<keyword evidence="2" id="KW-1185">Reference proteome</keyword>
<accession>A0A6J0PP75</accession>
<dbReference type="AlphaFoldDB" id="A0A6J0PP75"/>
<dbReference type="RefSeq" id="XP_019709275.1">
    <property type="nucleotide sequence ID" value="XM_019853716.1"/>
</dbReference>
<organism evidence="2 3">
    <name type="scientific">Elaeis guineensis var. tenera</name>
    <name type="common">Oil palm</name>
    <dbReference type="NCBI Taxonomy" id="51953"/>
    <lineage>
        <taxon>Eukaryota</taxon>
        <taxon>Viridiplantae</taxon>
        <taxon>Streptophyta</taxon>
        <taxon>Embryophyta</taxon>
        <taxon>Tracheophyta</taxon>
        <taxon>Spermatophyta</taxon>
        <taxon>Magnoliopsida</taxon>
        <taxon>Liliopsida</taxon>
        <taxon>Arecaceae</taxon>
        <taxon>Arecoideae</taxon>
        <taxon>Cocoseae</taxon>
        <taxon>Elaeidinae</taxon>
        <taxon>Elaeis</taxon>
    </lineage>
</organism>
<evidence type="ECO:0000313" key="2">
    <source>
        <dbReference type="Proteomes" id="UP000504607"/>
    </source>
</evidence>
<protein>
    <submittedName>
        <fullName evidence="3">Uncharacterized protein LOC109506418</fullName>
    </submittedName>
</protein>
<dbReference type="InParanoid" id="A0A6J0PP75"/>